<feature type="region of interest" description="Disordered" evidence="1">
    <location>
        <begin position="73"/>
        <end position="129"/>
    </location>
</feature>
<feature type="compositionally biased region" description="Acidic residues" evidence="1">
    <location>
        <begin position="77"/>
        <end position="91"/>
    </location>
</feature>
<feature type="transmembrane region" description="Helical" evidence="2">
    <location>
        <begin position="35"/>
        <end position="57"/>
    </location>
</feature>
<gene>
    <name evidence="3" type="ORF">GS429_21125</name>
</gene>
<feature type="transmembrane region" description="Helical" evidence="2">
    <location>
        <begin position="7"/>
        <end position="29"/>
    </location>
</feature>
<comment type="caution">
    <text evidence="3">The sequence shown here is derived from an EMBL/GenBank/DDBJ whole genome shotgun (WGS) entry which is preliminary data.</text>
</comment>
<keyword evidence="4" id="KW-1185">Reference proteome</keyword>
<dbReference type="EMBL" id="WUYX01000071">
    <property type="protein sequence ID" value="MXV64528.1"/>
    <property type="molecule type" value="Genomic_DNA"/>
</dbReference>
<reference evidence="3 4" key="1">
    <citation type="submission" date="2020-01" db="EMBL/GenBank/DDBJ databases">
        <title>Natronorubrum sp. JWXQ-INN 674 isolated from Inner Mongolia Autonomous Region of China.</title>
        <authorList>
            <person name="Xue Q."/>
        </authorList>
    </citation>
    <scope>NUCLEOTIDE SEQUENCE [LARGE SCALE GENOMIC DNA]</scope>
    <source>
        <strain evidence="3 4">JWXQ-INN-674</strain>
    </source>
</reference>
<evidence type="ECO:0000313" key="3">
    <source>
        <dbReference type="EMBL" id="MXV64528.1"/>
    </source>
</evidence>
<sequence length="129" mass="14011">MRGPGILWMLQTAVGMSMAGPMFVVGFNYLRSGRLIGGVGFLALGAVALYFPTYLVNRIGGPRAWLRRRLGRHTSDADEEVDNGQTDDEQLAAENASLETTSDRGSDADPNTDSEGSGGQPTFLERFRR</sequence>
<evidence type="ECO:0000256" key="2">
    <source>
        <dbReference type="SAM" id="Phobius"/>
    </source>
</evidence>
<dbReference type="Proteomes" id="UP000434101">
    <property type="component" value="Unassembled WGS sequence"/>
</dbReference>
<name>A0A6B0VSL4_9EURY</name>
<keyword evidence="2" id="KW-1133">Transmembrane helix</keyword>
<accession>A0A6B0VSL4</accession>
<keyword evidence="2" id="KW-0812">Transmembrane</keyword>
<dbReference type="AlphaFoldDB" id="A0A6B0VSL4"/>
<evidence type="ECO:0000256" key="1">
    <source>
        <dbReference type="SAM" id="MobiDB-lite"/>
    </source>
</evidence>
<keyword evidence="2" id="KW-0472">Membrane</keyword>
<proteinExistence type="predicted"/>
<dbReference type="OrthoDB" id="157531at2157"/>
<dbReference type="RefSeq" id="WP_160067909.1">
    <property type="nucleotide sequence ID" value="NZ_WUYX01000071.1"/>
</dbReference>
<organism evidence="3 4">
    <name type="scientific">Natronorubrum halalkaliphilum</name>
    <dbReference type="NCBI Taxonomy" id="2691917"/>
    <lineage>
        <taxon>Archaea</taxon>
        <taxon>Methanobacteriati</taxon>
        <taxon>Methanobacteriota</taxon>
        <taxon>Stenosarchaea group</taxon>
        <taxon>Halobacteria</taxon>
        <taxon>Halobacteriales</taxon>
        <taxon>Natrialbaceae</taxon>
        <taxon>Natronorubrum</taxon>
    </lineage>
</organism>
<protein>
    <submittedName>
        <fullName evidence="3">Uncharacterized protein</fullName>
    </submittedName>
</protein>
<evidence type="ECO:0000313" key="4">
    <source>
        <dbReference type="Proteomes" id="UP000434101"/>
    </source>
</evidence>